<evidence type="ECO:0000259" key="1">
    <source>
        <dbReference type="PROSITE" id="PS50191"/>
    </source>
</evidence>
<sequence length="993" mass="115515">MSTEFKFDSQHPPHDRAIISDFDDFAINYCGLEGFTFFVAHCLFHGIVEYLKGRLVEVSDYEQIIKLVIQDEFFSHPGKIVSSKSNCEKYIPPFFPLKGYESSRSNIPIKLVSPLENACKFAIRCISNNPNTLISNKSSKIQKFLLKWHKVCPQNNMNANMAPILAARLDFKRNSLNLKELDNKEICEIARTISQTSPTERVNKCKELISIDASDLLCEQVAPYKIKFPNWLQPPVDPRTDEEFVFDEKTMIDERLNHIVKITISSKLPDYCIPEEIFTFSPTKDMITSNVRHIFTGVDLSAEEHSLVKNFLMYYVINFGKVPRYIFENRVRYALDGWLTHKNKFPIMACHNAMYSIGRKLLLQTGSSTGMRNLNSNNKYPYLLRNFSIFGTYNDNLHNFNIKDNDHLLVNCLYKGCAYFIGRSSNLSPILVIRSQNIMSTKNLKQSATYLILFLMNFAEKYLLVSGKVETIDVIIDCRGISLMNLSLLFKIRPILAYWMEEGIINMFPLRFHRIFIIQSNEIWGTIKEMLVNSWHQETLNNVIVLSNVPQNPKNDVELENLKELWKFMSPYQIESDIGGTRPKLQNGEFYPFKIAHGPYTPLILTSNITNIMPKLSDWPLPNTVAIKNILGLFPEDFFRLKGGIIHNLEGKETFKWTNDHINLFSNIPHVLWPPKLLEFYEGIKPDQKYANNEESRNVNKLSVEITPLNSEIDKLLDLNKTTQLDQVNTYQIRSYEELSRNTSGAFILGDRNLNFDVHDYFLFINTLNFLTRIYTIRMKYSTLTSLKSSICADIRLQNLAHFNELMKNLTTRVNKLSFPKWKKEKMQETKLKLIFNTYNYILVQINRISNESSGILDTLKFWQQQALKFGDRIERFRTIGLHKDKYLPLNIEFPRDISLQTYSKTDIVKLLVYLQHINNETVTKEQQLRDVTKSIEELCSSLNSVPEIISSFMNQYYCYDYFGMVINTHIINQTDTLLRKMSNALEQVELQN</sequence>
<feature type="domain" description="CRAL-TRIO" evidence="1">
    <location>
        <begin position="420"/>
        <end position="586"/>
    </location>
</feature>
<gene>
    <name evidence="2" type="ORF">CMU_033350</name>
</gene>
<dbReference type="AlphaFoldDB" id="B6AFF9"/>
<name>B6AFF9_CRYMR</name>
<dbReference type="PANTHER" id="PTHR46818">
    <property type="entry name" value="DOMAIN-CONTAINING PROTEIN, PUTATIVE-RELATED"/>
    <property type="match status" value="1"/>
</dbReference>
<reference evidence="2" key="1">
    <citation type="submission" date="2008-06" db="EMBL/GenBank/DDBJ databases">
        <authorList>
            <person name="Lorenzi H."/>
            <person name="Inman J."/>
            <person name="Miller J."/>
            <person name="Schobel S."/>
            <person name="Amedeo P."/>
            <person name="Caler E.V."/>
            <person name="da Silva J."/>
        </authorList>
    </citation>
    <scope>NUCLEOTIDE SEQUENCE [LARGE SCALE GENOMIC DNA]</scope>
    <source>
        <strain evidence="2">RN66</strain>
    </source>
</reference>
<dbReference type="SUPFAM" id="SSF52087">
    <property type="entry name" value="CRAL/TRIO domain"/>
    <property type="match status" value="1"/>
</dbReference>
<dbReference type="InterPro" id="IPR001251">
    <property type="entry name" value="CRAL-TRIO_dom"/>
</dbReference>
<dbReference type="RefSeq" id="XP_002141299.1">
    <property type="nucleotide sequence ID" value="XM_002141263.1"/>
</dbReference>
<dbReference type="InterPro" id="IPR036865">
    <property type="entry name" value="CRAL-TRIO_dom_sf"/>
</dbReference>
<dbReference type="VEuPathDB" id="CryptoDB:CMU_033350"/>
<dbReference type="Proteomes" id="UP000001460">
    <property type="component" value="Unassembled WGS sequence"/>
</dbReference>
<proteinExistence type="predicted"/>
<dbReference type="CDD" id="cd00170">
    <property type="entry name" value="SEC14"/>
    <property type="match status" value="1"/>
</dbReference>
<organism evidence="2 3">
    <name type="scientific">Cryptosporidium muris (strain RN66)</name>
    <dbReference type="NCBI Taxonomy" id="441375"/>
    <lineage>
        <taxon>Eukaryota</taxon>
        <taxon>Sar</taxon>
        <taxon>Alveolata</taxon>
        <taxon>Apicomplexa</taxon>
        <taxon>Conoidasida</taxon>
        <taxon>Coccidia</taxon>
        <taxon>Eucoccidiorida</taxon>
        <taxon>Eimeriorina</taxon>
        <taxon>Cryptosporidiidae</taxon>
        <taxon>Cryptosporidium</taxon>
    </lineage>
</organism>
<keyword evidence="3" id="KW-1185">Reference proteome</keyword>
<protein>
    <recommendedName>
        <fullName evidence="1">CRAL-TRIO domain-containing protein</fullName>
    </recommendedName>
</protein>
<dbReference type="OrthoDB" id="7777654at2759"/>
<dbReference type="Pfam" id="PF00650">
    <property type="entry name" value="CRAL_TRIO"/>
    <property type="match status" value="1"/>
</dbReference>
<evidence type="ECO:0000313" key="3">
    <source>
        <dbReference type="Proteomes" id="UP000001460"/>
    </source>
</evidence>
<dbReference type="GeneID" id="6996518"/>
<dbReference type="Gene3D" id="3.40.525.10">
    <property type="entry name" value="CRAL-TRIO lipid binding domain"/>
    <property type="match status" value="1"/>
</dbReference>
<dbReference type="OMA" id="KSSICAD"/>
<accession>B6AFF9</accession>
<dbReference type="PROSITE" id="PS50191">
    <property type="entry name" value="CRAL_TRIO"/>
    <property type="match status" value="1"/>
</dbReference>
<dbReference type="EMBL" id="DS989731">
    <property type="protein sequence ID" value="EEA06950.1"/>
    <property type="molecule type" value="Genomic_DNA"/>
</dbReference>
<evidence type="ECO:0000313" key="2">
    <source>
        <dbReference type="EMBL" id="EEA06950.1"/>
    </source>
</evidence>
<dbReference type="PANTHER" id="PTHR46818:SF1">
    <property type="entry name" value="CHROMOSOME UNDETERMINED SCAFFOLD_125, WHOLE GENOME SHOTGUN SEQUENCE"/>
    <property type="match status" value="1"/>
</dbReference>